<evidence type="ECO:0000256" key="2">
    <source>
        <dbReference type="ARBA" id="ARBA00007992"/>
    </source>
</evidence>
<dbReference type="InterPro" id="IPR050562">
    <property type="entry name" value="FAD_mOase_fung"/>
</dbReference>
<dbReference type="EMBL" id="KQ030511">
    <property type="protein sequence ID" value="KJZ76521.1"/>
    <property type="molecule type" value="Genomic_DNA"/>
</dbReference>
<dbReference type="OrthoDB" id="2431938at2759"/>
<proteinExistence type="inferred from homology"/>
<dbReference type="Proteomes" id="UP000054481">
    <property type="component" value="Unassembled WGS sequence"/>
</dbReference>
<keyword evidence="6" id="KW-0503">Monooxygenase</keyword>
<evidence type="ECO:0000256" key="3">
    <source>
        <dbReference type="ARBA" id="ARBA00022630"/>
    </source>
</evidence>
<dbReference type="SUPFAM" id="SSF51905">
    <property type="entry name" value="FAD/NAD(P)-binding domain"/>
    <property type="match status" value="1"/>
</dbReference>
<comment type="similarity">
    <text evidence="2">Belongs to the paxM FAD-dependent monooxygenase family.</text>
</comment>
<keyword evidence="4" id="KW-0274">FAD</keyword>
<comment type="cofactor">
    <cofactor evidence="1">
        <name>FAD</name>
        <dbReference type="ChEBI" id="CHEBI:57692"/>
    </cofactor>
</comment>
<evidence type="ECO:0000313" key="9">
    <source>
        <dbReference type="Proteomes" id="UP000054481"/>
    </source>
</evidence>
<accession>A0A0F7ZLL3</accession>
<evidence type="ECO:0000259" key="7">
    <source>
        <dbReference type="Pfam" id="PF01494"/>
    </source>
</evidence>
<evidence type="ECO:0000256" key="5">
    <source>
        <dbReference type="ARBA" id="ARBA00023002"/>
    </source>
</evidence>
<dbReference type="GO" id="GO:0004497">
    <property type="term" value="F:monooxygenase activity"/>
    <property type="evidence" value="ECO:0007669"/>
    <property type="project" value="UniProtKB-KW"/>
</dbReference>
<sequence length="446" mass="49385">MATGDFRVVIVGGGPVGLTTAHALSLAGIDFVLLEQRHDHDPDVGASLVLGPNSMRVMHQLGLFDALTAVGSQFGHQKVFNTAGRELKNTTATAKLFRKNHGTAPVLFYRAELMQVLQQGLSDEARGKILMGKKIVGIASDSDGVCVSCADGTTYTGSMVLGADGVHSKTRRLMRELALETDACADWDRQKLYTSTYRAMWFSFPRTSKPGEAFETQHKDRAVVYFTSRDRGWVLLTERLPHPTEDSPVYEEKDISAFADRFAEFPVSETLKVKDVFAVRKAAGMSDLAEGLARHWSWGRIVLAGDSCHKFTPNSGLGFNNGVQDVVALCNQLHKLTTASKGVPDMAALTDSFQRYQVDRRKALRPHAFVSTHLIRANTWTNTPYYLLARYIMASKRLEYLLLKLVVSRFIRNGLVLDYVRAEEPFLAAVSWKHPLKGFGASQEGQ</sequence>
<evidence type="ECO:0000256" key="6">
    <source>
        <dbReference type="ARBA" id="ARBA00023033"/>
    </source>
</evidence>
<evidence type="ECO:0000313" key="8">
    <source>
        <dbReference type="EMBL" id="KJZ76521.1"/>
    </source>
</evidence>
<dbReference type="InterPro" id="IPR002938">
    <property type="entry name" value="FAD-bd"/>
</dbReference>
<keyword evidence="9" id="KW-1185">Reference proteome</keyword>
<dbReference type="PANTHER" id="PTHR47356">
    <property type="entry name" value="FAD-DEPENDENT MONOOXYGENASE ASQG-RELATED"/>
    <property type="match status" value="1"/>
</dbReference>
<feature type="domain" description="FAD-binding" evidence="7">
    <location>
        <begin position="6"/>
        <end position="338"/>
    </location>
</feature>
<name>A0A0F7ZLL3_9HYPO</name>
<reference evidence="8 9" key="1">
    <citation type="journal article" date="2014" name="Genome Biol. Evol.">
        <title>Comparative genomics and transcriptomics analyses reveal divergent lifestyle features of nematode endoparasitic fungus Hirsutella minnesotensis.</title>
        <authorList>
            <person name="Lai Y."/>
            <person name="Liu K."/>
            <person name="Zhang X."/>
            <person name="Zhang X."/>
            <person name="Li K."/>
            <person name="Wang N."/>
            <person name="Shu C."/>
            <person name="Wu Y."/>
            <person name="Wang C."/>
            <person name="Bushley K.E."/>
            <person name="Xiang M."/>
            <person name="Liu X."/>
        </authorList>
    </citation>
    <scope>NUCLEOTIDE SEQUENCE [LARGE SCALE GENOMIC DNA]</scope>
    <source>
        <strain evidence="8 9">3608</strain>
    </source>
</reference>
<dbReference type="Gene3D" id="3.50.50.60">
    <property type="entry name" value="FAD/NAD(P)-binding domain"/>
    <property type="match status" value="1"/>
</dbReference>
<evidence type="ECO:0000256" key="1">
    <source>
        <dbReference type="ARBA" id="ARBA00001974"/>
    </source>
</evidence>
<keyword evidence="5" id="KW-0560">Oxidoreductase</keyword>
<dbReference type="AlphaFoldDB" id="A0A0F7ZLL3"/>
<dbReference type="GO" id="GO:0071949">
    <property type="term" value="F:FAD binding"/>
    <property type="evidence" value="ECO:0007669"/>
    <property type="project" value="InterPro"/>
</dbReference>
<dbReference type="PANTHER" id="PTHR47356:SF2">
    <property type="entry name" value="FAD-BINDING DOMAIN-CONTAINING PROTEIN-RELATED"/>
    <property type="match status" value="1"/>
</dbReference>
<dbReference type="Pfam" id="PF01494">
    <property type="entry name" value="FAD_binding_3"/>
    <property type="match status" value="1"/>
</dbReference>
<dbReference type="PRINTS" id="PR00420">
    <property type="entry name" value="RNGMNOXGNASE"/>
</dbReference>
<evidence type="ECO:0000256" key="4">
    <source>
        <dbReference type="ARBA" id="ARBA00022827"/>
    </source>
</evidence>
<dbReference type="InterPro" id="IPR036188">
    <property type="entry name" value="FAD/NAD-bd_sf"/>
</dbReference>
<organism evidence="8 9">
    <name type="scientific">Hirsutella minnesotensis 3608</name>
    <dbReference type="NCBI Taxonomy" id="1043627"/>
    <lineage>
        <taxon>Eukaryota</taxon>
        <taxon>Fungi</taxon>
        <taxon>Dikarya</taxon>
        <taxon>Ascomycota</taxon>
        <taxon>Pezizomycotina</taxon>
        <taxon>Sordariomycetes</taxon>
        <taxon>Hypocreomycetidae</taxon>
        <taxon>Hypocreales</taxon>
        <taxon>Ophiocordycipitaceae</taxon>
        <taxon>Hirsutella</taxon>
    </lineage>
</organism>
<keyword evidence="3" id="KW-0285">Flavoprotein</keyword>
<protein>
    <recommendedName>
        <fullName evidence="7">FAD-binding domain-containing protein</fullName>
    </recommendedName>
</protein>
<gene>
    <name evidence="8" type="ORF">HIM_04250</name>
</gene>